<organism evidence="2 3">
    <name type="scientific">Aplysia californica</name>
    <name type="common">California sea hare</name>
    <dbReference type="NCBI Taxonomy" id="6500"/>
    <lineage>
        <taxon>Eukaryota</taxon>
        <taxon>Metazoa</taxon>
        <taxon>Spiralia</taxon>
        <taxon>Lophotrochozoa</taxon>
        <taxon>Mollusca</taxon>
        <taxon>Gastropoda</taxon>
        <taxon>Heterobranchia</taxon>
        <taxon>Euthyneura</taxon>
        <taxon>Tectipleura</taxon>
        <taxon>Aplysiida</taxon>
        <taxon>Aplysioidea</taxon>
        <taxon>Aplysiidae</taxon>
        <taxon>Aplysia</taxon>
    </lineage>
</organism>
<proteinExistence type="predicted"/>
<gene>
    <name evidence="3" type="primary">LOC101864092</name>
</gene>
<dbReference type="GeneID" id="101864092"/>
<name>A0ABM0K3J2_APLCA</name>
<accession>A0ABM0K3J2</accession>
<evidence type="ECO:0000313" key="2">
    <source>
        <dbReference type="Proteomes" id="UP000694888"/>
    </source>
</evidence>
<protein>
    <submittedName>
        <fullName evidence="3">Uncharacterized protein LOC101864092</fullName>
    </submittedName>
</protein>
<dbReference type="PROSITE" id="PS51257">
    <property type="entry name" value="PROKAR_LIPOPROTEIN"/>
    <property type="match status" value="1"/>
</dbReference>
<feature type="chain" id="PRO_5047118367" evidence="1">
    <location>
        <begin position="17"/>
        <end position="228"/>
    </location>
</feature>
<dbReference type="RefSeq" id="XP_005107931.2">
    <property type="nucleotide sequence ID" value="XM_005107874.3"/>
</dbReference>
<reference evidence="3" key="1">
    <citation type="submission" date="2025-08" db="UniProtKB">
        <authorList>
            <consortium name="RefSeq"/>
        </authorList>
    </citation>
    <scope>IDENTIFICATION</scope>
</reference>
<evidence type="ECO:0000256" key="1">
    <source>
        <dbReference type="SAM" id="SignalP"/>
    </source>
</evidence>
<feature type="signal peptide" evidence="1">
    <location>
        <begin position="1"/>
        <end position="16"/>
    </location>
</feature>
<evidence type="ECO:0000313" key="3">
    <source>
        <dbReference type="RefSeq" id="XP_005107931.2"/>
    </source>
</evidence>
<keyword evidence="1" id="KW-0732">Signal</keyword>
<dbReference type="Proteomes" id="UP000694888">
    <property type="component" value="Unplaced"/>
</dbReference>
<keyword evidence="2" id="KW-1185">Reference proteome</keyword>
<sequence length="228" mass="24038">MKILVAFSCLLAAACAYYSGSSFGRGPWSGPLVVSRRNAEAPGVASLVADVNAMLEKAKKGIKADDLEKGAENIGEAAEAIKEAEGGEENTEDVKKLIDDVANTFNGATAVSALFDGPLDFESSKLDSALNLLNGLSQEAQELSAAGKPLTDVMSAIEMTAGAIEDITEDAVDMVVLFETAKEEEKQEDGEEKRSSGYRTRRGTWKAGLSYGNGGLQGGVSYSWNGKR</sequence>